<accession>A0A1C3XS18</accession>
<dbReference type="RefSeq" id="WP_091966386.1">
    <property type="nucleotide sequence ID" value="NZ_FMAI01000034.1"/>
</dbReference>
<dbReference type="AlphaFoldDB" id="A0A1C3XS18"/>
<name>A0A1C3XS18_9BRAD</name>
<keyword evidence="2" id="KW-1185">Reference proteome</keyword>
<gene>
    <name evidence="1" type="ORF">GA0061098_103432</name>
</gene>
<sequence>MPNTIREQLDEVECDIKLYEEFDEREKTRFERECFLWTAEDRIEWQKTQRSVAEYLRERQDRRNALLDELEE</sequence>
<organism evidence="1 2">
    <name type="scientific">Bradyrhizobium shewense</name>
    <dbReference type="NCBI Taxonomy" id="1761772"/>
    <lineage>
        <taxon>Bacteria</taxon>
        <taxon>Pseudomonadati</taxon>
        <taxon>Pseudomonadota</taxon>
        <taxon>Alphaproteobacteria</taxon>
        <taxon>Hyphomicrobiales</taxon>
        <taxon>Nitrobacteraceae</taxon>
        <taxon>Bradyrhizobium</taxon>
    </lineage>
</organism>
<reference evidence="2" key="1">
    <citation type="submission" date="2016-08" db="EMBL/GenBank/DDBJ databases">
        <authorList>
            <person name="Varghese N."/>
            <person name="Submissions Spin"/>
        </authorList>
    </citation>
    <scope>NUCLEOTIDE SEQUENCE [LARGE SCALE GENOMIC DNA]</scope>
    <source>
        <strain evidence="2">ERR11</strain>
    </source>
</reference>
<protein>
    <submittedName>
        <fullName evidence="1">Uncharacterized protein</fullName>
    </submittedName>
</protein>
<evidence type="ECO:0000313" key="1">
    <source>
        <dbReference type="EMBL" id="SCB55058.1"/>
    </source>
</evidence>
<dbReference type="Proteomes" id="UP000199184">
    <property type="component" value="Unassembled WGS sequence"/>
</dbReference>
<proteinExistence type="predicted"/>
<dbReference type="EMBL" id="FMAI01000034">
    <property type="protein sequence ID" value="SCB55058.1"/>
    <property type="molecule type" value="Genomic_DNA"/>
</dbReference>
<evidence type="ECO:0000313" key="2">
    <source>
        <dbReference type="Proteomes" id="UP000199184"/>
    </source>
</evidence>